<dbReference type="EMBL" id="MT138250">
    <property type="protein sequence ID" value="QKE54890.1"/>
    <property type="molecule type" value="Genomic_DNA"/>
</dbReference>
<sequence length="328" mass="37198">MGPIIGGALIGAGGSLLGGLFSNWSNRREAQLNREWQEKMLDKQMAYQSKMWNATNAYNSPANKRKLYEEAGFNPYQMVNGMQMGNATASSAPSAPSGAQATQENVLQHLPQSAFTVAQLLQQKKVQDSQVQNTDSQTDLNRITAQFAAIEKIVDMKLKLSQEKSNMKQQDYYDSMTALNELEGIYFARAKGTDIQLNEYRAEQTRLQNDMLKLEIQGFPQKYSAELAEIFSRIRSNNASAIRALRSDLEQRFGKMPKSISERWQKAELEYQEYMRDYRRRNRGSDSQLQYWQSEQNIGSAGMTALGLGSSAIDFFGPVLRMWLMKSQ</sequence>
<accession>A0A7D3QRG2</accession>
<reference evidence="1" key="1">
    <citation type="submission" date="2020-01" db="EMBL/GenBank/DDBJ databases">
        <title>Viral genomes from wild and zoo birds in China.</title>
        <authorList>
            <person name="Xiao Y."/>
            <person name="Shan T."/>
            <person name="Yang S."/>
            <person name="Zhang W."/>
        </authorList>
    </citation>
    <scope>NUCLEOTIDE SEQUENCE</scope>
    <source>
        <strain evidence="1">Hftoti50par1</strain>
    </source>
</reference>
<evidence type="ECO:0008006" key="2">
    <source>
        <dbReference type="Google" id="ProtNLM"/>
    </source>
</evidence>
<protein>
    <recommendedName>
        <fullName evidence="2">DNA pilot protein</fullName>
    </recommendedName>
</protein>
<evidence type="ECO:0000313" key="1">
    <source>
        <dbReference type="EMBL" id="QKE54890.1"/>
    </source>
</evidence>
<proteinExistence type="predicted"/>
<name>A0A7D3QRG2_9VIRU</name>
<organism evidence="1">
    <name type="scientific">Parvoviridae sp</name>
    <dbReference type="NCBI Taxonomy" id="1940570"/>
    <lineage>
        <taxon>Viruses</taxon>
        <taxon>Monodnaviria</taxon>
        <taxon>Shotokuvirae</taxon>
        <taxon>Cossaviricota</taxon>
        <taxon>Quintoviricetes</taxon>
        <taxon>Piccovirales</taxon>
        <taxon>Parvoviridae</taxon>
    </lineage>
</organism>